<keyword evidence="2 5" id="KW-0285">Flavoprotein</keyword>
<gene>
    <name evidence="6" type="ORF">KFL_002830240</name>
</gene>
<dbReference type="OrthoDB" id="66881at2759"/>
<evidence type="ECO:0000256" key="1">
    <source>
        <dbReference type="ARBA" id="ARBA00009183"/>
    </source>
</evidence>
<dbReference type="GO" id="GO:0050660">
    <property type="term" value="F:flavin adenine dinucleotide binding"/>
    <property type="evidence" value="ECO:0007669"/>
    <property type="project" value="InterPro"/>
</dbReference>
<dbReference type="PANTHER" id="PTHR23023">
    <property type="entry name" value="DIMETHYLANILINE MONOOXYGENASE"/>
    <property type="match status" value="1"/>
</dbReference>
<reference evidence="6 7" key="1">
    <citation type="journal article" date="2014" name="Nat. Commun.">
        <title>Klebsormidium flaccidum genome reveals primary factors for plant terrestrial adaptation.</title>
        <authorList>
            <person name="Hori K."/>
            <person name="Maruyama F."/>
            <person name="Fujisawa T."/>
            <person name="Togashi T."/>
            <person name="Yamamoto N."/>
            <person name="Seo M."/>
            <person name="Sato S."/>
            <person name="Yamada T."/>
            <person name="Mori H."/>
            <person name="Tajima N."/>
            <person name="Moriyama T."/>
            <person name="Ikeuchi M."/>
            <person name="Watanabe M."/>
            <person name="Wada H."/>
            <person name="Kobayashi K."/>
            <person name="Saito M."/>
            <person name="Masuda T."/>
            <person name="Sasaki-Sekimoto Y."/>
            <person name="Mashiguchi K."/>
            <person name="Awai K."/>
            <person name="Shimojima M."/>
            <person name="Masuda S."/>
            <person name="Iwai M."/>
            <person name="Nobusawa T."/>
            <person name="Narise T."/>
            <person name="Kondo S."/>
            <person name="Saito H."/>
            <person name="Sato R."/>
            <person name="Murakawa M."/>
            <person name="Ihara Y."/>
            <person name="Oshima-Yamada Y."/>
            <person name="Ohtaka K."/>
            <person name="Satoh M."/>
            <person name="Sonobe K."/>
            <person name="Ishii M."/>
            <person name="Ohtani R."/>
            <person name="Kanamori-Sato M."/>
            <person name="Honoki R."/>
            <person name="Miyazaki D."/>
            <person name="Mochizuki H."/>
            <person name="Umetsu J."/>
            <person name="Higashi K."/>
            <person name="Shibata D."/>
            <person name="Kamiya Y."/>
            <person name="Sato N."/>
            <person name="Nakamura Y."/>
            <person name="Tabata S."/>
            <person name="Ida S."/>
            <person name="Kurokawa K."/>
            <person name="Ohta H."/>
        </authorList>
    </citation>
    <scope>NUCLEOTIDE SEQUENCE [LARGE SCALE GENOMIC DNA]</scope>
    <source>
        <strain evidence="6 7">NIES-2285</strain>
    </source>
</reference>
<dbReference type="Pfam" id="PF00743">
    <property type="entry name" value="FMO-like"/>
    <property type="match status" value="1"/>
</dbReference>
<comment type="cofactor">
    <cofactor evidence="5">
        <name>FAD</name>
        <dbReference type="ChEBI" id="CHEBI:57692"/>
    </cofactor>
</comment>
<dbReference type="InterPro" id="IPR020946">
    <property type="entry name" value="Flavin_mOase-like"/>
</dbReference>
<comment type="similarity">
    <text evidence="1 5">Belongs to the FMO family.</text>
</comment>
<proteinExistence type="inferred from homology"/>
<dbReference type="AlphaFoldDB" id="A0A1Y1IC81"/>
<keyword evidence="7" id="KW-1185">Reference proteome</keyword>
<evidence type="ECO:0000256" key="3">
    <source>
        <dbReference type="ARBA" id="ARBA00022827"/>
    </source>
</evidence>
<keyword evidence="3 5" id="KW-0274">FAD</keyword>
<dbReference type="GO" id="GO:0050661">
    <property type="term" value="F:NADP binding"/>
    <property type="evidence" value="ECO:0007669"/>
    <property type="project" value="InterPro"/>
</dbReference>
<dbReference type="EMBL" id="DF237232">
    <property type="protein sequence ID" value="GAQ86347.1"/>
    <property type="molecule type" value="Genomic_DNA"/>
</dbReference>
<name>A0A1Y1IC81_KLENI</name>
<dbReference type="Proteomes" id="UP000054558">
    <property type="component" value="Unassembled WGS sequence"/>
</dbReference>
<sequence length="401" mass="45392">MRKADLDRTGASWADCKWILDLETLGEDGAWRHHKSEEFDLVIMCLGNYSEKPHLPSFSEGKGPEVFCGESIHSASFKSAQNLQGRHVGVIGFGKTALDIAVAVAAAQEESGLPVTLIFRKAKWIIPRKALERRGNNSRPYLRFTELWVAKPERHWAEHLLHTLGFPLVWLYWAVQQRVIRGMLDGLVQSGSYRPRHSLQSALGCPLALEPEGFQELVKAGRIVLKEVSDWHYTERGLRLNGHDDLALDTVLLCTGYDGPSKLAEILPENERQFLAEHQDGLHLFRGIIHPKVPAVAFLGYNMTFSVVHSSELGAKWLAKLAGGSFDLPSEEEMERDREKWRTFREKNWISYPERGQCFAPLNLTYYDMLRADMGWPKLVLSSNPLKNLIAPIASREVCEP</sequence>
<evidence type="ECO:0000256" key="5">
    <source>
        <dbReference type="RuleBase" id="RU361177"/>
    </source>
</evidence>
<evidence type="ECO:0000313" key="7">
    <source>
        <dbReference type="Proteomes" id="UP000054558"/>
    </source>
</evidence>
<dbReference type="STRING" id="105231.A0A1Y1IC81"/>
<keyword evidence="5 6" id="KW-0503">Monooxygenase</keyword>
<dbReference type="GO" id="GO:0004499">
    <property type="term" value="F:N,N-dimethylaniline monooxygenase activity"/>
    <property type="evidence" value="ECO:0007669"/>
    <property type="project" value="InterPro"/>
</dbReference>
<dbReference type="InterPro" id="IPR050346">
    <property type="entry name" value="FMO-like"/>
</dbReference>
<accession>A0A1Y1IC81</accession>
<dbReference type="InterPro" id="IPR036188">
    <property type="entry name" value="FAD/NAD-bd_sf"/>
</dbReference>
<dbReference type="GO" id="GO:0004497">
    <property type="term" value="F:monooxygenase activity"/>
    <property type="evidence" value="ECO:0000318"/>
    <property type="project" value="GO_Central"/>
</dbReference>
<dbReference type="SUPFAM" id="SSF51905">
    <property type="entry name" value="FAD/NAD(P)-binding domain"/>
    <property type="match status" value="1"/>
</dbReference>
<keyword evidence="4 5" id="KW-0560">Oxidoreductase</keyword>
<dbReference type="OMA" id="YKRSIPM"/>
<protein>
    <recommendedName>
        <fullName evidence="5">Flavin-containing monooxygenase</fullName>
        <ecNumber evidence="5">1.-.-.-</ecNumber>
    </recommendedName>
</protein>
<evidence type="ECO:0000313" key="6">
    <source>
        <dbReference type="EMBL" id="GAQ86347.1"/>
    </source>
</evidence>
<dbReference type="EC" id="1.-.-.-" evidence="5"/>
<dbReference type="Gene3D" id="3.50.50.60">
    <property type="entry name" value="FAD/NAD(P)-binding domain"/>
    <property type="match status" value="2"/>
</dbReference>
<evidence type="ECO:0000256" key="4">
    <source>
        <dbReference type="ARBA" id="ARBA00023002"/>
    </source>
</evidence>
<evidence type="ECO:0000256" key="2">
    <source>
        <dbReference type="ARBA" id="ARBA00022630"/>
    </source>
</evidence>
<organism evidence="6 7">
    <name type="scientific">Klebsormidium nitens</name>
    <name type="common">Green alga</name>
    <name type="synonym">Ulothrix nitens</name>
    <dbReference type="NCBI Taxonomy" id="105231"/>
    <lineage>
        <taxon>Eukaryota</taxon>
        <taxon>Viridiplantae</taxon>
        <taxon>Streptophyta</taxon>
        <taxon>Klebsormidiophyceae</taxon>
        <taxon>Klebsormidiales</taxon>
        <taxon>Klebsormidiaceae</taxon>
        <taxon>Klebsormidium</taxon>
    </lineage>
</organism>